<dbReference type="Pfam" id="PF01370">
    <property type="entry name" value="Epimerase"/>
    <property type="match status" value="1"/>
</dbReference>
<dbReference type="SUPFAM" id="SSF51182">
    <property type="entry name" value="RmlC-like cupins"/>
    <property type="match status" value="1"/>
</dbReference>
<keyword evidence="4" id="KW-1185">Reference proteome</keyword>
<dbReference type="InterPro" id="IPR036291">
    <property type="entry name" value="NAD(P)-bd_dom_sf"/>
</dbReference>
<dbReference type="RefSeq" id="WP_100265406.1">
    <property type="nucleotide sequence ID" value="NZ_CP018800.1"/>
</dbReference>
<proteinExistence type="predicted"/>
<evidence type="ECO:0000259" key="2">
    <source>
        <dbReference type="Pfam" id="PF14667"/>
    </source>
</evidence>
<keyword evidence="3" id="KW-0560">Oxidoreductase</keyword>
<dbReference type="OrthoDB" id="9801056at2"/>
<organism evidence="3 4">
    <name type="scientific">Mariprofundus ferrinatatus</name>
    <dbReference type="NCBI Taxonomy" id="1921087"/>
    <lineage>
        <taxon>Bacteria</taxon>
        <taxon>Pseudomonadati</taxon>
        <taxon>Pseudomonadota</taxon>
        <taxon>Candidatius Mariprofundia</taxon>
        <taxon>Mariprofundales</taxon>
        <taxon>Mariprofundaceae</taxon>
        <taxon>Mariprofundus</taxon>
    </lineage>
</organism>
<dbReference type="GO" id="GO:0016491">
    <property type="term" value="F:oxidoreductase activity"/>
    <property type="evidence" value="ECO:0007669"/>
    <property type="project" value="UniProtKB-KW"/>
</dbReference>
<sequence length="373" mass="41724">MSALNVGITGANGFVGWHMRCFMSTLDDVIEVRTADRNTFADPKKLDAFVDGLDIVFHLAGVNRADEQELLDGNILPAKQLIESMERVDCTPCVILSSSTHAEEPVNAYGNGKAGAANVLFEWAENNGARFINMIIPHVFGEYGRPFYNSGIATFCHQIVRGEQTTVNGNGQLELVHVQDLVEEMFAAFKKGGSGDIRVSGHAIRVAEAEAVLQNLWHTYRVQGQLPDLSDCFQRSLFNSLRGAMQNDDRMSTPKKHSDERGWLIETVKAGSAGQCFVSTTRPGITRGNHFHRRKVERFFVLQGQAEIRLRKLFTDEVITYKLDGNHPSFVDIPTLHTHSISNIGDSELITLFWSNEFFDPEKSDTYFEPVLR</sequence>
<evidence type="ECO:0000313" key="3">
    <source>
        <dbReference type="EMBL" id="ATX82006.1"/>
    </source>
</evidence>
<dbReference type="Gene3D" id="2.60.120.10">
    <property type="entry name" value="Jelly Rolls"/>
    <property type="match status" value="1"/>
</dbReference>
<dbReference type="EC" id="1.1.1.367" evidence="3"/>
<reference evidence="3 4" key="1">
    <citation type="submission" date="2016-12" db="EMBL/GenBank/DDBJ databases">
        <title>Isolation and genomic insights into novel planktonic Zetaproteobacteria from stratified waters of the Chesapeake Bay.</title>
        <authorList>
            <person name="McAllister S.M."/>
            <person name="Kato S."/>
            <person name="Chan C.S."/>
            <person name="Chiu B.K."/>
            <person name="Field E.K."/>
        </authorList>
    </citation>
    <scope>NUCLEOTIDE SEQUENCE [LARGE SCALE GENOMIC DNA]</scope>
    <source>
        <strain evidence="3 4">CP-8</strain>
    </source>
</reference>
<dbReference type="PANTHER" id="PTHR43245:SF55">
    <property type="entry name" value="NAD(P)-BINDING DOMAIN-CONTAINING PROTEIN"/>
    <property type="match status" value="1"/>
</dbReference>
<protein>
    <submittedName>
        <fullName evidence="3">UDP-2-acetamido-2,6-beta-L-arabino-hexul-4-ose reductase</fullName>
        <ecNumber evidence="3">1.1.1.367</ecNumber>
    </submittedName>
</protein>
<dbReference type="InterPro" id="IPR014710">
    <property type="entry name" value="RmlC-like_jellyroll"/>
</dbReference>
<dbReference type="PANTHER" id="PTHR43245">
    <property type="entry name" value="BIFUNCTIONAL POLYMYXIN RESISTANCE PROTEIN ARNA"/>
    <property type="match status" value="1"/>
</dbReference>
<dbReference type="SUPFAM" id="SSF51735">
    <property type="entry name" value="NAD(P)-binding Rossmann-fold domains"/>
    <property type="match status" value="1"/>
</dbReference>
<feature type="domain" description="NAD-dependent epimerase/dehydratase" evidence="1">
    <location>
        <begin position="8"/>
        <end position="195"/>
    </location>
</feature>
<feature type="domain" description="Capsular polysaccharide assembling protein CapF C-terminal" evidence="2">
    <location>
        <begin position="257"/>
        <end position="367"/>
    </location>
</feature>
<gene>
    <name evidence="3" type="ORF">Ga0123462_1142</name>
</gene>
<name>A0A2K8LCI8_9PROT</name>
<dbReference type="CDD" id="cd07007">
    <property type="entry name" value="cupin_CapF-like_C"/>
    <property type="match status" value="1"/>
</dbReference>
<dbReference type="EMBL" id="CP018800">
    <property type="protein sequence ID" value="ATX82006.1"/>
    <property type="molecule type" value="Genomic_DNA"/>
</dbReference>
<dbReference type="InterPro" id="IPR011051">
    <property type="entry name" value="RmlC_Cupin_sf"/>
</dbReference>
<dbReference type="AlphaFoldDB" id="A0A2K8LCI8"/>
<evidence type="ECO:0000313" key="4">
    <source>
        <dbReference type="Proteomes" id="UP000231637"/>
    </source>
</evidence>
<dbReference type="KEGG" id="mfn:Ga0123462_1142"/>
<evidence type="ECO:0000259" key="1">
    <source>
        <dbReference type="Pfam" id="PF01370"/>
    </source>
</evidence>
<dbReference type="Gene3D" id="3.40.50.720">
    <property type="entry name" value="NAD(P)-binding Rossmann-like Domain"/>
    <property type="match status" value="1"/>
</dbReference>
<accession>A0A2K8LCI8</accession>
<dbReference type="Proteomes" id="UP000231637">
    <property type="component" value="Chromosome"/>
</dbReference>
<dbReference type="InterPro" id="IPR029303">
    <property type="entry name" value="CapF_C"/>
</dbReference>
<dbReference type="InterPro" id="IPR001509">
    <property type="entry name" value="Epimerase_deHydtase"/>
</dbReference>
<dbReference type="Pfam" id="PF14667">
    <property type="entry name" value="Polysacc_synt_C"/>
    <property type="match status" value="1"/>
</dbReference>
<dbReference type="InterPro" id="IPR050177">
    <property type="entry name" value="Lipid_A_modif_metabolic_enz"/>
</dbReference>